<proteinExistence type="predicted"/>
<protein>
    <submittedName>
        <fullName evidence="1">Uncharacterized protein</fullName>
    </submittedName>
</protein>
<accession>A0ABN6UED8</accession>
<organism evidence="1 2">
    <name type="scientific">Nocardia sputorum</name>
    <dbReference type="NCBI Taxonomy" id="2984338"/>
    <lineage>
        <taxon>Bacteria</taxon>
        <taxon>Bacillati</taxon>
        <taxon>Actinomycetota</taxon>
        <taxon>Actinomycetes</taxon>
        <taxon>Mycobacteriales</taxon>
        <taxon>Nocardiaceae</taxon>
        <taxon>Nocardia</taxon>
    </lineage>
</organism>
<evidence type="ECO:0000313" key="2">
    <source>
        <dbReference type="Proteomes" id="UP001317870"/>
    </source>
</evidence>
<dbReference type="Proteomes" id="UP001317870">
    <property type="component" value="Chromosome"/>
</dbReference>
<keyword evidence="2" id="KW-1185">Reference proteome</keyword>
<reference evidence="1 2" key="1">
    <citation type="submission" date="2022-11" db="EMBL/GenBank/DDBJ databases">
        <title>Genome Sequencing of Nocardia sp. ON39_IFM12276 and assembly.</title>
        <authorList>
            <person name="Shimojima M."/>
            <person name="Toyokawa M."/>
            <person name="Uesaka K."/>
        </authorList>
    </citation>
    <scope>NUCLEOTIDE SEQUENCE [LARGE SCALE GENOMIC DNA]</scope>
    <source>
        <strain evidence="1 2">IFM 12276</strain>
    </source>
</reference>
<sequence>MSWGCEPLDGMQVEALRECGGWKQIKDLPEQSFSRVRTKEGAAT</sequence>
<evidence type="ECO:0000313" key="1">
    <source>
        <dbReference type="EMBL" id="BDU03678.1"/>
    </source>
</evidence>
<name>A0ABN6UED8_9NOCA</name>
<gene>
    <name evidence="1" type="ORF">IFM12276_67060</name>
</gene>
<dbReference type="EMBL" id="AP026978">
    <property type="protein sequence ID" value="BDU03678.1"/>
    <property type="molecule type" value="Genomic_DNA"/>
</dbReference>